<dbReference type="EMBL" id="FZNY01000002">
    <property type="protein sequence ID" value="SNR73659.1"/>
    <property type="molecule type" value="Genomic_DNA"/>
</dbReference>
<evidence type="ECO:0000256" key="1">
    <source>
        <dbReference type="SAM" id="SignalP"/>
    </source>
</evidence>
<keyword evidence="3" id="KW-1185">Reference proteome</keyword>
<keyword evidence="1" id="KW-0732">Signal</keyword>
<organism evidence="2 3">
    <name type="scientific">Dokdonia pacifica</name>
    <dbReference type="NCBI Taxonomy" id="1627892"/>
    <lineage>
        <taxon>Bacteria</taxon>
        <taxon>Pseudomonadati</taxon>
        <taxon>Bacteroidota</taxon>
        <taxon>Flavobacteriia</taxon>
        <taxon>Flavobacteriales</taxon>
        <taxon>Flavobacteriaceae</taxon>
        <taxon>Dokdonia</taxon>
    </lineage>
</organism>
<dbReference type="OrthoDB" id="1441793at2"/>
<dbReference type="Proteomes" id="UP000198379">
    <property type="component" value="Unassembled WGS sequence"/>
</dbReference>
<protein>
    <recommendedName>
        <fullName evidence="4">Curlin associated repeat-containing protein</fullName>
    </recommendedName>
</protein>
<sequence length="181" mass="20139">MKNFVRLLIVFCITTFCSIPLFAQTFDEDPEEEEVNGNEIVLDSQSVSSDVLLNLGFNTAPNVRNQQISGNSIFLTQIGDLNLTAINANTTSSEIQVTQRGNSNFTALDYRANTVVTTITQDGNFNLVRDFINNPTEDASLDLLQQGDNLTFERFGTNSITRSLRFVQTEASPTIIIRSFQ</sequence>
<gene>
    <name evidence="2" type="ORF">SAMN06265376_102296</name>
</gene>
<dbReference type="RefSeq" id="WP_089371057.1">
    <property type="nucleotide sequence ID" value="NZ_BMEP01000001.1"/>
</dbReference>
<reference evidence="2 3" key="1">
    <citation type="submission" date="2017-06" db="EMBL/GenBank/DDBJ databases">
        <authorList>
            <person name="Kim H.J."/>
            <person name="Triplett B.A."/>
        </authorList>
    </citation>
    <scope>NUCLEOTIDE SEQUENCE [LARGE SCALE GENOMIC DNA]</scope>
    <source>
        <strain evidence="2 3">DSM 25597</strain>
    </source>
</reference>
<feature type="signal peptide" evidence="1">
    <location>
        <begin position="1"/>
        <end position="23"/>
    </location>
</feature>
<evidence type="ECO:0000313" key="3">
    <source>
        <dbReference type="Proteomes" id="UP000198379"/>
    </source>
</evidence>
<dbReference type="AlphaFoldDB" id="A0A238YT83"/>
<evidence type="ECO:0000313" key="2">
    <source>
        <dbReference type="EMBL" id="SNR73659.1"/>
    </source>
</evidence>
<proteinExistence type="predicted"/>
<accession>A0A238YT83</accession>
<name>A0A238YT83_9FLAO</name>
<feature type="chain" id="PRO_5012602087" description="Curlin associated repeat-containing protein" evidence="1">
    <location>
        <begin position="24"/>
        <end position="181"/>
    </location>
</feature>
<evidence type="ECO:0008006" key="4">
    <source>
        <dbReference type="Google" id="ProtNLM"/>
    </source>
</evidence>